<dbReference type="AlphaFoldDB" id="A0A2T0UNL6"/>
<dbReference type="Proteomes" id="UP000237822">
    <property type="component" value="Unassembled WGS sequence"/>
</dbReference>
<keyword evidence="2" id="KW-0472">Membrane</keyword>
<accession>A0A2T0UNL6</accession>
<dbReference type="EMBL" id="PVTI01000009">
    <property type="protein sequence ID" value="PRY59510.1"/>
    <property type="molecule type" value="Genomic_DNA"/>
</dbReference>
<sequence length="126" mass="13685">MSDRNHADHTDHSTDRGSDHPGTEDTAPHEERVARHTAGAFDIRNFIGLLLGIYGLILVAMGLFGDKELEKTGGVNANLWTGIALLAVALGFIAWAKARPTLVPEHVEPVLDDPTRPAPRKQPRGH</sequence>
<keyword evidence="2" id="KW-1133">Transmembrane helix</keyword>
<reference evidence="3 4" key="1">
    <citation type="submission" date="2018-03" db="EMBL/GenBank/DDBJ databases">
        <title>Genomic Encyclopedia of Archaeal and Bacterial Type Strains, Phase II (KMG-II): from individual species to whole genera.</title>
        <authorList>
            <person name="Goeker M."/>
        </authorList>
    </citation>
    <scope>NUCLEOTIDE SEQUENCE [LARGE SCALE GENOMIC DNA]</scope>
    <source>
        <strain evidence="3 4">ATCC BAA-1496</strain>
    </source>
</reference>
<feature type="region of interest" description="Disordered" evidence="1">
    <location>
        <begin position="1"/>
        <end position="33"/>
    </location>
</feature>
<protein>
    <submittedName>
        <fullName evidence="3">Uncharacterized protein</fullName>
    </submittedName>
</protein>
<name>A0A2T0UNL6_9MICO</name>
<feature type="transmembrane region" description="Helical" evidence="2">
    <location>
        <begin position="45"/>
        <end position="65"/>
    </location>
</feature>
<organism evidence="3 4">
    <name type="scientific">Knoellia remsis</name>
    <dbReference type="NCBI Taxonomy" id="407159"/>
    <lineage>
        <taxon>Bacteria</taxon>
        <taxon>Bacillati</taxon>
        <taxon>Actinomycetota</taxon>
        <taxon>Actinomycetes</taxon>
        <taxon>Micrococcales</taxon>
        <taxon>Intrasporangiaceae</taxon>
        <taxon>Knoellia</taxon>
    </lineage>
</organism>
<feature type="transmembrane region" description="Helical" evidence="2">
    <location>
        <begin position="77"/>
        <end position="96"/>
    </location>
</feature>
<keyword evidence="4" id="KW-1185">Reference proteome</keyword>
<evidence type="ECO:0000313" key="3">
    <source>
        <dbReference type="EMBL" id="PRY59510.1"/>
    </source>
</evidence>
<evidence type="ECO:0000256" key="2">
    <source>
        <dbReference type="SAM" id="Phobius"/>
    </source>
</evidence>
<gene>
    <name evidence="3" type="ORF">BCF74_109100</name>
</gene>
<proteinExistence type="predicted"/>
<keyword evidence="2" id="KW-0812">Transmembrane</keyword>
<evidence type="ECO:0000313" key="4">
    <source>
        <dbReference type="Proteomes" id="UP000237822"/>
    </source>
</evidence>
<evidence type="ECO:0000256" key="1">
    <source>
        <dbReference type="SAM" id="MobiDB-lite"/>
    </source>
</evidence>
<dbReference type="RefSeq" id="WP_245889260.1">
    <property type="nucleotide sequence ID" value="NZ_PVTI01000009.1"/>
</dbReference>
<comment type="caution">
    <text evidence="3">The sequence shown here is derived from an EMBL/GenBank/DDBJ whole genome shotgun (WGS) entry which is preliminary data.</text>
</comment>